<sequence>MSTSKKKTAEAAQETVANVAVENTTARQAKPAGERLSNEEFLAKQLKYLGFGDAQQENVTKAIEESQGGMNVWLSMRGQFNTPIGTKDLVDYQLHFQKAADKPEYYLNSYTASLFKDDAKEAVSHEFKINQGKGVSYKEAYNLLDGRSVNKDLVLKSGPANVWLKMETDPEKIAEHPLKMFTEKYGFDLEKTVDKSTVKGLDNPQTKEEILKNLKKGNTVKAEFIYKDQEIKGFIIADPQFKKLDLLDENGKKLYVEREVKQENQTAQDTGVDR</sequence>
<evidence type="ECO:0000313" key="1">
    <source>
        <dbReference type="EMBL" id="MBB6131499.1"/>
    </source>
</evidence>
<dbReference type="RefSeq" id="WP_183589973.1">
    <property type="nucleotide sequence ID" value="NZ_JACHCA010000025.1"/>
</dbReference>
<gene>
    <name evidence="1" type="ORF">HDF22_005650</name>
</gene>
<dbReference type="AlphaFoldDB" id="A0A841JJZ5"/>
<dbReference type="EMBL" id="JACHCA010000025">
    <property type="protein sequence ID" value="MBB6131499.1"/>
    <property type="molecule type" value="Genomic_DNA"/>
</dbReference>
<organism evidence="1 2">
    <name type="scientific">Mucilaginibacter lappiensis</name>
    <dbReference type="NCBI Taxonomy" id="354630"/>
    <lineage>
        <taxon>Bacteria</taxon>
        <taxon>Pseudomonadati</taxon>
        <taxon>Bacteroidota</taxon>
        <taxon>Sphingobacteriia</taxon>
        <taxon>Sphingobacteriales</taxon>
        <taxon>Sphingobacteriaceae</taxon>
        <taxon>Mucilaginibacter</taxon>
    </lineage>
</organism>
<proteinExistence type="predicted"/>
<evidence type="ECO:0008006" key="3">
    <source>
        <dbReference type="Google" id="ProtNLM"/>
    </source>
</evidence>
<comment type="caution">
    <text evidence="1">The sequence shown here is derived from an EMBL/GenBank/DDBJ whole genome shotgun (WGS) entry which is preliminary data.</text>
</comment>
<name>A0A841JJZ5_9SPHI</name>
<reference evidence="1 2" key="1">
    <citation type="submission" date="2020-08" db="EMBL/GenBank/DDBJ databases">
        <title>Genomic Encyclopedia of Type Strains, Phase IV (KMG-V): Genome sequencing to study the core and pangenomes of soil and plant-associated prokaryotes.</title>
        <authorList>
            <person name="Whitman W."/>
        </authorList>
    </citation>
    <scope>NUCLEOTIDE SEQUENCE [LARGE SCALE GENOMIC DNA]</scope>
    <source>
        <strain evidence="1 2">MP601</strain>
    </source>
</reference>
<dbReference type="Proteomes" id="UP000548326">
    <property type="component" value="Unassembled WGS sequence"/>
</dbReference>
<protein>
    <recommendedName>
        <fullName evidence="3">DUF3945 domain-containing protein</fullName>
    </recommendedName>
</protein>
<accession>A0A841JJZ5</accession>
<evidence type="ECO:0000313" key="2">
    <source>
        <dbReference type="Proteomes" id="UP000548326"/>
    </source>
</evidence>